<evidence type="ECO:0000313" key="12">
    <source>
        <dbReference type="Proteomes" id="UP000289506"/>
    </source>
</evidence>
<dbReference type="PROSITE" id="PS50893">
    <property type="entry name" value="ABC_TRANSPORTER_2"/>
    <property type="match status" value="1"/>
</dbReference>
<dbReference type="PANTHER" id="PTHR43394">
    <property type="entry name" value="ATP-DEPENDENT PERMEASE MDL1, MITOCHONDRIAL"/>
    <property type="match status" value="1"/>
</dbReference>
<feature type="domain" description="ABC transmembrane type-1" evidence="10">
    <location>
        <begin position="27"/>
        <end position="324"/>
    </location>
</feature>
<dbReference type="GO" id="GO:0005886">
    <property type="term" value="C:plasma membrane"/>
    <property type="evidence" value="ECO:0007669"/>
    <property type="project" value="UniProtKB-SubCell"/>
</dbReference>
<evidence type="ECO:0000256" key="1">
    <source>
        <dbReference type="ARBA" id="ARBA00004651"/>
    </source>
</evidence>
<evidence type="ECO:0000259" key="9">
    <source>
        <dbReference type="PROSITE" id="PS50893"/>
    </source>
</evidence>
<dbReference type="Gene3D" id="3.40.50.300">
    <property type="entry name" value="P-loop containing nucleotide triphosphate hydrolases"/>
    <property type="match status" value="1"/>
</dbReference>
<dbReference type="FunFam" id="3.40.50.300:FF:000218">
    <property type="entry name" value="Multidrug ABC transporter ATP-binding protein"/>
    <property type="match status" value="1"/>
</dbReference>
<protein>
    <submittedName>
        <fullName evidence="11">ABC-type multidrug/protein/lipid transport system ATPase component</fullName>
        <ecNumber evidence="11">3.6.3.-</ecNumber>
    </submittedName>
</protein>
<feature type="domain" description="ABC transporter" evidence="9">
    <location>
        <begin position="374"/>
        <end position="611"/>
    </location>
</feature>
<dbReference type="AlphaFoldDB" id="A0A449AIB1"/>
<feature type="transmembrane region" description="Helical" evidence="8">
    <location>
        <begin position="72"/>
        <end position="98"/>
    </location>
</feature>
<feature type="transmembrane region" description="Helical" evidence="8">
    <location>
        <begin position="259"/>
        <end position="284"/>
    </location>
</feature>
<dbReference type="GO" id="GO:0015421">
    <property type="term" value="F:ABC-type oligopeptide transporter activity"/>
    <property type="evidence" value="ECO:0007669"/>
    <property type="project" value="TreeGrafter"/>
</dbReference>
<organism evidence="11 12">
    <name type="scientific">Mycoplasmopsis cynos</name>
    <dbReference type="NCBI Taxonomy" id="171284"/>
    <lineage>
        <taxon>Bacteria</taxon>
        <taxon>Bacillati</taxon>
        <taxon>Mycoplasmatota</taxon>
        <taxon>Mycoplasmoidales</taxon>
        <taxon>Metamycoplasmataceae</taxon>
        <taxon>Mycoplasmopsis</taxon>
    </lineage>
</organism>
<keyword evidence="11" id="KW-0614">Plasmid</keyword>
<dbReference type="SUPFAM" id="SSF90123">
    <property type="entry name" value="ABC transporter transmembrane region"/>
    <property type="match status" value="1"/>
</dbReference>
<evidence type="ECO:0000256" key="2">
    <source>
        <dbReference type="ARBA" id="ARBA00005417"/>
    </source>
</evidence>
<keyword evidence="4" id="KW-0547">Nucleotide-binding</keyword>
<dbReference type="InterPro" id="IPR003593">
    <property type="entry name" value="AAA+_ATPase"/>
</dbReference>
<feature type="transmembrane region" description="Helical" evidence="8">
    <location>
        <begin position="151"/>
        <end position="172"/>
    </location>
</feature>
<keyword evidence="7 8" id="KW-0472">Membrane</keyword>
<dbReference type="GO" id="GO:0016887">
    <property type="term" value="F:ATP hydrolysis activity"/>
    <property type="evidence" value="ECO:0007669"/>
    <property type="project" value="InterPro"/>
</dbReference>
<evidence type="ECO:0000256" key="5">
    <source>
        <dbReference type="ARBA" id="ARBA00022840"/>
    </source>
</evidence>
<dbReference type="InterPro" id="IPR011527">
    <property type="entry name" value="ABC1_TM_dom"/>
</dbReference>
<dbReference type="Pfam" id="PF00005">
    <property type="entry name" value="ABC_tran"/>
    <property type="match status" value="1"/>
</dbReference>
<feature type="transmembrane region" description="Helical" evidence="8">
    <location>
        <begin position="178"/>
        <end position="195"/>
    </location>
</feature>
<evidence type="ECO:0000256" key="3">
    <source>
        <dbReference type="ARBA" id="ARBA00022692"/>
    </source>
</evidence>
<keyword evidence="6 8" id="KW-1133">Transmembrane helix</keyword>
<keyword evidence="3 8" id="KW-0812">Transmembrane</keyword>
<evidence type="ECO:0000313" key="11">
    <source>
        <dbReference type="EMBL" id="VEU64758.1"/>
    </source>
</evidence>
<geneLocation type="plasmid" evidence="11 12">
    <name>13</name>
</geneLocation>
<accession>A0A449AIB1</accession>
<dbReference type="PROSITE" id="PS50929">
    <property type="entry name" value="ABC_TM1F"/>
    <property type="match status" value="1"/>
</dbReference>
<dbReference type="EC" id="3.6.3.-" evidence="11"/>
<dbReference type="InterPro" id="IPR036640">
    <property type="entry name" value="ABC1_TM_sf"/>
</dbReference>
<dbReference type="PANTHER" id="PTHR43394:SF1">
    <property type="entry name" value="ATP-BINDING CASSETTE SUB-FAMILY B MEMBER 10, MITOCHONDRIAL"/>
    <property type="match status" value="1"/>
</dbReference>
<sequence>MKNKNNSIIVFKRIFSYLWRNNKFTVIFGVLLFLLASGGMLYNQVFIGKIIVDYVLKDFLISRSIKDFDYNYFYLVIVLSALWFLISILFKFFGNFLLSSATFKTMKIIQDELYYKIQNLPMSYLNKELKGTIISTFNSDIETLKNFFRDVIPNIINAILSLSVSIVIMFVLDVYLTFIILIFIILIFITSFLISKKSKKVFSEERNQNAKWTGFLEENLSGFNTNIIFNKKTHLIKLHNKLTNDYQKKSQKAYIISGVFYPFAFNIGLLGYGIVTIFGAILIIKGNSAGIGLTIGTLISFTQFAKSFSFPIASIMINANDVFRAIAGTKRIFNILDQDLEKNQGSYYLYVDSKGIKYWKSDLYKHQIQIKGEISFENVYFKYDDQYILKNINFKIKPGQKIALVGSTGAGKTTIINLIGGFYEIEKGNIYLDGINLTQINKQSLRQVIGYVLQETQLFSDTIKNNITYGSINVEHNVDESDVENAVKSANFDRHLEKMSAGVETFLSNAGNSLSQGQKQLLSIARINYKNPKIIIMDEATSNVDTLTEKEIQKSMNKLTLNTTAIIIAHRLSTIKECDNIYVIENGEIIEQGNHNQLIKTKGRYYSILKKQNSDLNQID</sequence>
<name>A0A449AIB1_9BACT</name>
<dbReference type="SMART" id="SM00382">
    <property type="entry name" value="AAA"/>
    <property type="match status" value="1"/>
</dbReference>
<comment type="subcellular location">
    <subcellularLocation>
        <location evidence="1">Cell membrane</location>
        <topology evidence="1">Multi-pass membrane protein</topology>
    </subcellularLocation>
</comment>
<evidence type="ECO:0000256" key="7">
    <source>
        <dbReference type="ARBA" id="ARBA00023136"/>
    </source>
</evidence>
<dbReference type="InterPro" id="IPR027417">
    <property type="entry name" value="P-loop_NTPase"/>
</dbReference>
<comment type="similarity">
    <text evidence="2">Belongs to the ABC transporter superfamily.</text>
</comment>
<dbReference type="RefSeq" id="WP_197725028.1">
    <property type="nucleotide sequence ID" value="NZ_LR214986.1"/>
</dbReference>
<dbReference type="Proteomes" id="UP000289506">
    <property type="component" value="Plasmid 13"/>
</dbReference>
<gene>
    <name evidence="11" type="primary">mldB1_3</name>
    <name evidence="11" type="ORF">NCTC10142_00518</name>
</gene>
<proteinExistence type="inferred from homology"/>
<evidence type="ECO:0000259" key="10">
    <source>
        <dbReference type="PROSITE" id="PS50929"/>
    </source>
</evidence>
<dbReference type="Gene3D" id="1.20.1560.10">
    <property type="entry name" value="ABC transporter type 1, transmembrane domain"/>
    <property type="match status" value="1"/>
</dbReference>
<dbReference type="GO" id="GO:0005524">
    <property type="term" value="F:ATP binding"/>
    <property type="evidence" value="ECO:0007669"/>
    <property type="project" value="UniProtKB-KW"/>
</dbReference>
<dbReference type="InterPro" id="IPR039421">
    <property type="entry name" value="Type_1_exporter"/>
</dbReference>
<dbReference type="InterPro" id="IPR003439">
    <property type="entry name" value="ABC_transporter-like_ATP-bd"/>
</dbReference>
<evidence type="ECO:0000256" key="6">
    <source>
        <dbReference type="ARBA" id="ARBA00022989"/>
    </source>
</evidence>
<evidence type="ECO:0000256" key="8">
    <source>
        <dbReference type="SAM" id="Phobius"/>
    </source>
</evidence>
<dbReference type="SUPFAM" id="SSF52540">
    <property type="entry name" value="P-loop containing nucleoside triphosphate hydrolases"/>
    <property type="match status" value="1"/>
</dbReference>
<reference evidence="11 12" key="1">
    <citation type="submission" date="2019-01" db="EMBL/GenBank/DDBJ databases">
        <authorList>
            <consortium name="Pathogen Informatics"/>
        </authorList>
    </citation>
    <scope>NUCLEOTIDE SEQUENCE [LARGE SCALE GENOMIC DNA]</scope>
    <source>
        <strain evidence="11 12">NCTC10142</strain>
        <plasmid evidence="12">13</plasmid>
    </source>
</reference>
<evidence type="ECO:0000256" key="4">
    <source>
        <dbReference type="ARBA" id="ARBA00022741"/>
    </source>
</evidence>
<dbReference type="Pfam" id="PF00664">
    <property type="entry name" value="ABC_membrane"/>
    <property type="match status" value="1"/>
</dbReference>
<dbReference type="EMBL" id="LR214986">
    <property type="protein sequence ID" value="VEU64758.1"/>
    <property type="molecule type" value="Genomic_DNA"/>
</dbReference>
<keyword evidence="5" id="KW-0067">ATP-binding</keyword>
<keyword evidence="11" id="KW-0378">Hydrolase</keyword>